<dbReference type="RefSeq" id="WP_204881719.1">
    <property type="nucleotide sequence ID" value="NZ_FPBC01000012.1"/>
</dbReference>
<dbReference type="PANTHER" id="PTHR45138:SF9">
    <property type="entry name" value="DIGUANYLATE CYCLASE DGCM-RELATED"/>
    <property type="match status" value="1"/>
</dbReference>
<dbReference type="PROSITE" id="PS50887">
    <property type="entry name" value="GGDEF"/>
    <property type="match status" value="1"/>
</dbReference>
<dbReference type="Gene3D" id="3.30.70.270">
    <property type="match status" value="1"/>
</dbReference>
<evidence type="ECO:0000256" key="1">
    <source>
        <dbReference type="ARBA" id="ARBA00001946"/>
    </source>
</evidence>
<dbReference type="GO" id="GO:1902201">
    <property type="term" value="P:negative regulation of bacterial-type flagellum-dependent cell motility"/>
    <property type="evidence" value="ECO:0007669"/>
    <property type="project" value="TreeGrafter"/>
</dbReference>
<dbReference type="NCBIfam" id="TIGR00254">
    <property type="entry name" value="GGDEF"/>
    <property type="match status" value="1"/>
</dbReference>
<dbReference type="EMBL" id="LR215729">
    <property type="protein sequence ID" value="VEV96861.1"/>
    <property type="molecule type" value="Genomic_DNA"/>
</dbReference>
<dbReference type="AlphaFoldDB" id="A0A1I7DI60"/>
<dbReference type="NCBIfam" id="NF038266">
    <property type="entry name" value="diguan_SiaD"/>
    <property type="match status" value="1"/>
</dbReference>
<dbReference type="SUPFAM" id="SSF55073">
    <property type="entry name" value="Nucleotide cyclase"/>
    <property type="match status" value="1"/>
</dbReference>
<dbReference type="GO" id="GO:0052621">
    <property type="term" value="F:diguanylate cyclase activity"/>
    <property type="evidence" value="ECO:0007669"/>
    <property type="project" value="UniProtKB-EC"/>
</dbReference>
<evidence type="ECO:0000313" key="5">
    <source>
        <dbReference type="EMBL" id="VEV96861.1"/>
    </source>
</evidence>
<comment type="catalytic activity">
    <reaction evidence="4">
        <text>2 GTP = 3',3'-c-di-GMP + 2 diphosphate</text>
        <dbReference type="Rhea" id="RHEA:24898"/>
        <dbReference type="ChEBI" id="CHEBI:33019"/>
        <dbReference type="ChEBI" id="CHEBI:37565"/>
        <dbReference type="ChEBI" id="CHEBI:58805"/>
        <dbReference type="EC" id="2.7.7.65"/>
    </reaction>
</comment>
<dbReference type="InterPro" id="IPR050469">
    <property type="entry name" value="Diguanylate_Cyclase"/>
</dbReference>
<dbReference type="GO" id="GO:0005886">
    <property type="term" value="C:plasma membrane"/>
    <property type="evidence" value="ECO:0007669"/>
    <property type="project" value="UniProtKB-SubCell"/>
</dbReference>
<reference evidence="5" key="1">
    <citation type="submission" date="2019-02" db="EMBL/GenBank/DDBJ databases">
        <authorList>
            <consortium name="Genoscope - CEA"/>
            <person name="William W."/>
        </authorList>
    </citation>
    <scope>NUCLEOTIDE SEQUENCE [LARGE SCALE GENOMIC DNA]</scope>
    <source>
        <strain evidence="5">YSy11</strain>
    </source>
</reference>
<dbReference type="CDD" id="cd01949">
    <property type="entry name" value="GGDEF"/>
    <property type="match status" value="1"/>
</dbReference>
<organism evidence="5">
    <name type="scientific">Pseudomonas marincola</name>
    <dbReference type="NCBI Taxonomy" id="437900"/>
    <lineage>
        <taxon>Bacteria</taxon>
        <taxon>Pseudomonadati</taxon>
        <taxon>Pseudomonadota</taxon>
        <taxon>Gammaproteobacteria</taxon>
        <taxon>Pseudomonadales</taxon>
        <taxon>Pseudomonadaceae</taxon>
        <taxon>Pseudomonas</taxon>
    </lineage>
</organism>
<comment type="subcellular location">
    <subcellularLocation>
        <location evidence="2">Cell inner membrane</location>
    </subcellularLocation>
</comment>
<proteinExistence type="predicted"/>
<dbReference type="FunFam" id="3.30.70.270:FF:000001">
    <property type="entry name" value="Diguanylate cyclase domain protein"/>
    <property type="match status" value="1"/>
</dbReference>
<dbReference type="EC" id="2.7.7.65" evidence="3"/>
<dbReference type="InterPro" id="IPR043128">
    <property type="entry name" value="Rev_trsase/Diguanyl_cyclase"/>
</dbReference>
<evidence type="ECO:0000256" key="2">
    <source>
        <dbReference type="ARBA" id="ARBA00004533"/>
    </source>
</evidence>
<gene>
    <name evidence="5" type="ORF">PMYSY11_1815</name>
</gene>
<protein>
    <recommendedName>
        <fullName evidence="3">diguanylate cyclase</fullName>
        <ecNumber evidence="3">2.7.7.65</ecNumber>
    </recommendedName>
</protein>
<dbReference type="PANTHER" id="PTHR45138">
    <property type="entry name" value="REGULATORY COMPONENTS OF SENSORY TRANSDUCTION SYSTEM"/>
    <property type="match status" value="1"/>
</dbReference>
<dbReference type="GO" id="GO:0043709">
    <property type="term" value="P:cell adhesion involved in single-species biofilm formation"/>
    <property type="evidence" value="ECO:0007669"/>
    <property type="project" value="TreeGrafter"/>
</dbReference>
<comment type="cofactor">
    <cofactor evidence="1">
        <name>Mg(2+)</name>
        <dbReference type="ChEBI" id="CHEBI:18420"/>
    </cofactor>
</comment>
<dbReference type="Pfam" id="PF00990">
    <property type="entry name" value="GGDEF"/>
    <property type="match status" value="1"/>
</dbReference>
<dbReference type="STRING" id="437900.GCA_001940335_03647"/>
<dbReference type="InterPro" id="IPR029787">
    <property type="entry name" value="Nucleotide_cyclase"/>
</dbReference>
<dbReference type="SMART" id="SM00267">
    <property type="entry name" value="GGDEF"/>
    <property type="match status" value="1"/>
</dbReference>
<name>A0A1I7DI60_9PSED</name>
<evidence type="ECO:0000256" key="3">
    <source>
        <dbReference type="ARBA" id="ARBA00012528"/>
    </source>
</evidence>
<accession>A0A1I7DI60</accession>
<sequence>MSRERELDQMIEKLLAEPEYQGHPLHAALERLHQQNIERLDRLERIARISDGYQSLAREQNLSLSERYQKQLRKLEKVARISDRYQQMMRDLNLALQEASNRDPLTSLANRRMLIERLKEEVGRAVRLKQPFVLAMVDVDHFKQVNDTWGHDIGDRMLEEIARVLQAEIRAYDLCGRWGGEEFLILLPDTHLSDVAPVIERVRCGLESLSVRVSTETLSVSASFGVAEHRPGESYSQTLNRADAALLDAKRAGRNRCVFASEPAEPELSPIRAAD</sequence>
<evidence type="ECO:0000256" key="4">
    <source>
        <dbReference type="ARBA" id="ARBA00034247"/>
    </source>
</evidence>
<dbReference type="InterPro" id="IPR000160">
    <property type="entry name" value="GGDEF_dom"/>
</dbReference>